<organism evidence="2 3">
    <name type="scientific">Corynebacterium xerosis</name>
    <dbReference type="NCBI Taxonomy" id="1725"/>
    <lineage>
        <taxon>Bacteria</taxon>
        <taxon>Bacillati</taxon>
        <taxon>Actinomycetota</taxon>
        <taxon>Actinomycetes</taxon>
        <taxon>Mycobacteriales</taxon>
        <taxon>Corynebacteriaceae</taxon>
        <taxon>Corynebacterium</taxon>
    </lineage>
</organism>
<dbReference type="AlphaFoldDB" id="A0A2N6T052"/>
<dbReference type="InterPro" id="IPR041664">
    <property type="entry name" value="AAA_16"/>
</dbReference>
<accession>A0A2N6T052</accession>
<sequence>MVERTGAGRPRNPFRPTFGVSPQVLAGRDRLLADFELALAEGPGSPYRAILVSGARGIGKTVLLNELEDVARAQGWVIARAHVGESLIADLVGTTVPGLIADVADEPPRRAVTGASITGIGSINVSAPADDRPAPTLIARLRELSAHLRARGTGLLITVDEVQSADPAAMQELATAYQDLVRDDFDVAFAAAGLPHGIDELLSRDGTTFLRRAERLDLGPVDRDAAIDALRRTSADGGRPMDADAAESAADISRGYPYLIQLVGSLAWARASLDDGPAITSADVSDIRDRAIDRMGAQVHRPSLRGVPDGERIVLDAMARLMAESGEDAVPTGDIAAELGLTPQGLSPRRARLIERELVRAPRYGHLAFALPYLGEHLLSGG</sequence>
<gene>
    <name evidence="2" type="ORF">CJ204_04105</name>
</gene>
<protein>
    <recommendedName>
        <fullName evidence="1">Orc1-like AAA ATPase domain-containing protein</fullName>
    </recommendedName>
</protein>
<dbReference type="RefSeq" id="WP_102212357.1">
    <property type="nucleotide sequence ID" value="NZ_PNHF01000007.1"/>
</dbReference>
<name>A0A2N6T052_9CORY</name>
<dbReference type="Proteomes" id="UP000235363">
    <property type="component" value="Unassembled WGS sequence"/>
</dbReference>
<evidence type="ECO:0000313" key="2">
    <source>
        <dbReference type="EMBL" id="PMC62691.1"/>
    </source>
</evidence>
<feature type="domain" description="Orc1-like AAA ATPase" evidence="1">
    <location>
        <begin position="25"/>
        <end position="178"/>
    </location>
</feature>
<dbReference type="Gene3D" id="3.40.50.300">
    <property type="entry name" value="P-loop containing nucleotide triphosphate hydrolases"/>
    <property type="match status" value="1"/>
</dbReference>
<dbReference type="InterPro" id="IPR027417">
    <property type="entry name" value="P-loop_NTPase"/>
</dbReference>
<reference evidence="2 3" key="1">
    <citation type="submission" date="2017-09" db="EMBL/GenBank/DDBJ databases">
        <title>Bacterial strain isolated from the female urinary microbiota.</title>
        <authorList>
            <person name="Thomas-White K."/>
            <person name="Kumar N."/>
            <person name="Forster S."/>
            <person name="Putonti C."/>
            <person name="Lawley T."/>
            <person name="Wolfe A.J."/>
        </authorList>
    </citation>
    <scope>NUCLEOTIDE SEQUENCE [LARGE SCALE GENOMIC DNA]</scope>
    <source>
        <strain evidence="2 3">UMB0908</strain>
    </source>
</reference>
<dbReference type="SUPFAM" id="SSF52540">
    <property type="entry name" value="P-loop containing nucleoside triphosphate hydrolases"/>
    <property type="match status" value="1"/>
</dbReference>
<dbReference type="PANTHER" id="PTHR34301">
    <property type="entry name" value="DNA-BINDING PROTEIN-RELATED"/>
    <property type="match status" value="1"/>
</dbReference>
<evidence type="ECO:0000313" key="3">
    <source>
        <dbReference type="Proteomes" id="UP000235363"/>
    </source>
</evidence>
<evidence type="ECO:0000259" key="1">
    <source>
        <dbReference type="Pfam" id="PF13191"/>
    </source>
</evidence>
<comment type="caution">
    <text evidence="2">The sequence shown here is derived from an EMBL/GenBank/DDBJ whole genome shotgun (WGS) entry which is preliminary data.</text>
</comment>
<proteinExistence type="predicted"/>
<dbReference type="Pfam" id="PF13191">
    <property type="entry name" value="AAA_16"/>
    <property type="match status" value="1"/>
</dbReference>
<dbReference type="EMBL" id="PNHF01000007">
    <property type="protein sequence ID" value="PMC62691.1"/>
    <property type="molecule type" value="Genomic_DNA"/>
</dbReference>
<dbReference type="PANTHER" id="PTHR34301:SF8">
    <property type="entry name" value="ATPASE DOMAIN-CONTAINING PROTEIN"/>
    <property type="match status" value="1"/>
</dbReference>